<evidence type="ECO:0000313" key="4">
    <source>
        <dbReference type="Proteomes" id="UP000188879"/>
    </source>
</evidence>
<keyword evidence="4" id="KW-1185">Reference proteome</keyword>
<dbReference type="AlphaFoldDB" id="A0A1V2H1L0"/>
<dbReference type="SUPFAM" id="SSF158791">
    <property type="entry name" value="MgtE N-terminal domain-like"/>
    <property type="match status" value="1"/>
</dbReference>
<sequence>MNVVFALRGLLIMLVVLLGVKGAALAGLLPDWPPAALAATEVAAPAAAPQPMRVAARAAQEAPAAGTAANADRRMAAAPARPAAPQAVSPPVTPNGGAAPAPSPGSDDALALALRGRREQLDERDRMLAMREAVLAAAEQRLQARIDSLSGLQSRLEENERQMKTRDEAHWASLAKLYETMRPREAAMVFNELDLPLLAQIVNRMREQKAAPVFGAMEPERVRALTAELARMRGARPGL</sequence>
<name>A0A1V2H1L0_9PROT</name>
<protein>
    <recommendedName>
        <fullName evidence="2">Magnesium transporter MgtE intracellular domain-containing protein</fullName>
    </recommendedName>
</protein>
<feature type="compositionally biased region" description="Low complexity" evidence="1">
    <location>
        <begin position="96"/>
        <end position="108"/>
    </location>
</feature>
<evidence type="ECO:0000313" key="3">
    <source>
        <dbReference type="EMBL" id="ONG52667.1"/>
    </source>
</evidence>
<reference evidence="3 4" key="1">
    <citation type="submission" date="2016-10" db="EMBL/GenBank/DDBJ databases">
        <title>Draft Genome sequence of Roseomonas sp. strain M3.</title>
        <authorList>
            <person name="Subhash Y."/>
            <person name="Lee S."/>
        </authorList>
    </citation>
    <scope>NUCLEOTIDE SEQUENCE [LARGE SCALE GENOMIC DNA]</scope>
    <source>
        <strain evidence="3 4">M3</strain>
    </source>
</reference>
<dbReference type="InterPro" id="IPR006668">
    <property type="entry name" value="Mg_transptr_MgtE_intracell_dom"/>
</dbReference>
<dbReference type="Pfam" id="PF03448">
    <property type="entry name" value="MgtE_N"/>
    <property type="match status" value="1"/>
</dbReference>
<feature type="region of interest" description="Disordered" evidence="1">
    <location>
        <begin position="63"/>
        <end position="108"/>
    </location>
</feature>
<accession>A0A1V2H1L0</accession>
<gene>
    <name evidence="3" type="ORF">BKE38_14115</name>
</gene>
<feature type="domain" description="Magnesium transporter MgtE intracellular" evidence="2">
    <location>
        <begin position="174"/>
        <end position="229"/>
    </location>
</feature>
<evidence type="ECO:0000256" key="1">
    <source>
        <dbReference type="SAM" id="MobiDB-lite"/>
    </source>
</evidence>
<organism evidence="3 4">
    <name type="scientific">Teichococcus deserti</name>
    <dbReference type="NCBI Taxonomy" id="1817963"/>
    <lineage>
        <taxon>Bacteria</taxon>
        <taxon>Pseudomonadati</taxon>
        <taxon>Pseudomonadota</taxon>
        <taxon>Alphaproteobacteria</taxon>
        <taxon>Acetobacterales</taxon>
        <taxon>Roseomonadaceae</taxon>
        <taxon>Roseomonas</taxon>
    </lineage>
</organism>
<feature type="compositionally biased region" description="Low complexity" evidence="1">
    <location>
        <begin position="63"/>
        <end position="87"/>
    </location>
</feature>
<evidence type="ECO:0000259" key="2">
    <source>
        <dbReference type="Pfam" id="PF03448"/>
    </source>
</evidence>
<dbReference type="Proteomes" id="UP000188879">
    <property type="component" value="Unassembled WGS sequence"/>
</dbReference>
<dbReference type="RefSeq" id="WP_076957987.1">
    <property type="nucleotide sequence ID" value="NZ_MLCO01000134.1"/>
</dbReference>
<dbReference type="EMBL" id="MLCO01000134">
    <property type="protein sequence ID" value="ONG52667.1"/>
    <property type="molecule type" value="Genomic_DNA"/>
</dbReference>
<comment type="caution">
    <text evidence="3">The sequence shown here is derived from an EMBL/GenBank/DDBJ whole genome shotgun (WGS) entry which is preliminary data.</text>
</comment>
<proteinExistence type="predicted"/>
<dbReference type="OrthoDB" id="9791432at2"/>